<gene>
    <name evidence="1" type="ORF">HPS55_02960</name>
</gene>
<dbReference type="RefSeq" id="WP_172175831.1">
    <property type="nucleotide sequence ID" value="NZ_CASGKU010000015.1"/>
</dbReference>
<accession>A0ABX2AUG3</accession>
<dbReference type="EMBL" id="JABKKE010000003">
    <property type="protein sequence ID" value="NPE13295.1"/>
    <property type="molecule type" value="Genomic_DNA"/>
</dbReference>
<dbReference type="Proteomes" id="UP001193734">
    <property type="component" value="Unassembled WGS sequence"/>
</dbReference>
<evidence type="ECO:0000313" key="2">
    <source>
        <dbReference type="Proteomes" id="UP001193734"/>
    </source>
</evidence>
<name>A0ABX2AUG3_9BACT</name>
<reference evidence="1 2" key="1">
    <citation type="submission" date="2020-05" db="EMBL/GenBank/DDBJ databases">
        <title>Distinct polysaccharide utilization as determinants for interspecies competition between intestinal Prevotella spp.</title>
        <authorList>
            <person name="Galvez E.J.C."/>
            <person name="Iljazovic A."/>
            <person name="Strowig T."/>
        </authorList>
    </citation>
    <scope>NUCLEOTIDE SEQUENCE [LARGE SCALE GENOMIC DNA]</scope>
    <source>
        <strain evidence="1 2">PROD</strain>
    </source>
</reference>
<proteinExistence type="predicted"/>
<sequence length="84" mass="9778">MQTITEQVEEILDKRLGRGIYDGHGRLQKIEAHISTLATVREKIEQLDALVSTISKQIETFYVAVCFHRCDIFLFVYHHRFSLA</sequence>
<dbReference type="GeneID" id="82156718"/>
<organism evidence="1 2">
    <name type="scientific">Xylanibacter rodentium</name>
    <dbReference type="NCBI Taxonomy" id="2736289"/>
    <lineage>
        <taxon>Bacteria</taxon>
        <taxon>Pseudomonadati</taxon>
        <taxon>Bacteroidota</taxon>
        <taxon>Bacteroidia</taxon>
        <taxon>Bacteroidales</taxon>
        <taxon>Prevotellaceae</taxon>
        <taxon>Xylanibacter</taxon>
    </lineage>
</organism>
<keyword evidence="2" id="KW-1185">Reference proteome</keyword>
<evidence type="ECO:0000313" key="1">
    <source>
        <dbReference type="EMBL" id="NPE13295.1"/>
    </source>
</evidence>
<comment type="caution">
    <text evidence="1">The sequence shown here is derived from an EMBL/GenBank/DDBJ whole genome shotgun (WGS) entry which is preliminary data.</text>
</comment>
<protein>
    <submittedName>
        <fullName evidence="1">Uncharacterized protein</fullName>
    </submittedName>
</protein>